<proteinExistence type="predicted"/>
<feature type="signal peptide" evidence="1">
    <location>
        <begin position="1"/>
        <end position="24"/>
    </location>
</feature>
<reference evidence="2 3" key="1">
    <citation type="submission" date="2024-01" db="EMBL/GenBank/DDBJ databases">
        <title>A draft genome for the cacao thread blight pathogen Marasmiellus scandens.</title>
        <authorList>
            <person name="Baruah I.K."/>
            <person name="Leung J."/>
            <person name="Bukari Y."/>
            <person name="Amoako-Attah I."/>
            <person name="Meinhardt L.W."/>
            <person name="Bailey B.A."/>
            <person name="Cohen S.P."/>
        </authorList>
    </citation>
    <scope>NUCLEOTIDE SEQUENCE [LARGE SCALE GENOMIC DNA]</scope>
    <source>
        <strain evidence="2 3">GH-19</strain>
    </source>
</reference>
<protein>
    <submittedName>
        <fullName evidence="2">Uncharacterized protein</fullName>
    </submittedName>
</protein>
<keyword evidence="1" id="KW-0732">Signal</keyword>
<comment type="caution">
    <text evidence="2">The sequence shown here is derived from an EMBL/GenBank/DDBJ whole genome shotgun (WGS) entry which is preliminary data.</text>
</comment>
<name>A0ABR1JHS8_9AGAR</name>
<evidence type="ECO:0000313" key="3">
    <source>
        <dbReference type="Proteomes" id="UP001498398"/>
    </source>
</evidence>
<gene>
    <name evidence="2" type="ORF">VKT23_008281</name>
</gene>
<evidence type="ECO:0000313" key="2">
    <source>
        <dbReference type="EMBL" id="KAK7461851.1"/>
    </source>
</evidence>
<accession>A0ABR1JHS8</accession>
<keyword evidence="3" id="KW-1185">Reference proteome</keyword>
<dbReference type="EMBL" id="JBANRG010000012">
    <property type="protein sequence ID" value="KAK7461851.1"/>
    <property type="molecule type" value="Genomic_DNA"/>
</dbReference>
<evidence type="ECO:0000256" key="1">
    <source>
        <dbReference type="SAM" id="SignalP"/>
    </source>
</evidence>
<organism evidence="2 3">
    <name type="scientific">Marasmiellus scandens</name>
    <dbReference type="NCBI Taxonomy" id="2682957"/>
    <lineage>
        <taxon>Eukaryota</taxon>
        <taxon>Fungi</taxon>
        <taxon>Dikarya</taxon>
        <taxon>Basidiomycota</taxon>
        <taxon>Agaricomycotina</taxon>
        <taxon>Agaricomycetes</taxon>
        <taxon>Agaricomycetidae</taxon>
        <taxon>Agaricales</taxon>
        <taxon>Marasmiineae</taxon>
        <taxon>Omphalotaceae</taxon>
        <taxon>Marasmiellus</taxon>
    </lineage>
</organism>
<sequence>MYTKLAIVPFALAALASDAPSARQASTCKPGFRDTVYNVLLEDNPGFGWKYNATGISGSPVLFDDISNELTAPTSSWHVWPNNGSSPDWTFSTALFERLNTCAGAPFQAPNNITTGGCINPSTGFAFGTFVFSIECDTCLGINDGGLGCVITNPFVPGACVSAPSPDTGTVMLRACDEDGVQDKWDIQVAV</sequence>
<dbReference type="Proteomes" id="UP001498398">
    <property type="component" value="Unassembled WGS sequence"/>
</dbReference>
<feature type="chain" id="PRO_5047167685" evidence="1">
    <location>
        <begin position="25"/>
        <end position="191"/>
    </location>
</feature>